<dbReference type="RefSeq" id="WP_111750828.1">
    <property type="nucleotide sequence ID" value="NZ_PTPX01000020.1"/>
</dbReference>
<protein>
    <recommendedName>
        <fullName evidence="3">DUF1834 domain-containing protein</fullName>
    </recommendedName>
</protein>
<reference evidence="2" key="1">
    <citation type="submission" date="2018-02" db="EMBL/GenBank/DDBJ databases">
        <title>Glaesserella australis sp. nov., isolated from the lungs of pigs.</title>
        <authorList>
            <person name="Turni C."/>
            <person name="Christensen H."/>
        </authorList>
    </citation>
    <scope>NUCLEOTIDE SEQUENCE [LARGE SCALE GENOMIC DNA]</scope>
    <source>
        <strain evidence="2">HS4635</strain>
    </source>
</reference>
<dbReference type="AlphaFoldDB" id="A0A328BUE7"/>
<dbReference type="Gene3D" id="3.30.2000.10">
    <property type="entry name" value="Phage tail protein-like"/>
    <property type="match status" value="1"/>
</dbReference>
<evidence type="ECO:0008006" key="3">
    <source>
        <dbReference type="Google" id="ProtNLM"/>
    </source>
</evidence>
<dbReference type="EMBL" id="PTPX01000020">
    <property type="protein sequence ID" value="RAL17908.1"/>
    <property type="molecule type" value="Genomic_DNA"/>
</dbReference>
<evidence type="ECO:0000313" key="2">
    <source>
        <dbReference type="Proteomes" id="UP000248689"/>
    </source>
</evidence>
<proteinExistence type="predicted"/>
<keyword evidence="2" id="KW-1185">Reference proteome</keyword>
<dbReference type="InterPro" id="IPR014972">
    <property type="entry name" value="Phage_Mu_Gp37"/>
</dbReference>
<dbReference type="InterPro" id="IPR038042">
    <property type="entry name" value="Gp37-like"/>
</dbReference>
<accession>A0A328BUE7</accession>
<comment type="caution">
    <text evidence="1">The sequence shown here is derived from an EMBL/GenBank/DDBJ whole genome shotgun (WGS) entry which is preliminary data.</text>
</comment>
<gene>
    <name evidence="1" type="ORF">C5N92_10640</name>
</gene>
<dbReference type="Pfam" id="PF08873">
    <property type="entry name" value="Phage_Mu_Gp37"/>
    <property type="match status" value="1"/>
</dbReference>
<sequence>MITKIEQALIERLRLGLGKMVYSVGSYSGEIDDSQLDVRRLPACLVSYAGSDFDSRSLNARGKRYVATETFVVLVMARSMRSAVAGRVGGVTSQEVGVNLLLGAVKYLLINQTLGGLVSPIQPKRIRTIWNNAEVKKEKISAFAIEFEMSYAENGFLEDGRFPVGVDGLEKVFKQYRGKLDEPFGDFNGVQGVIFDPTNNAKTAFKVEAEDKDEVKS</sequence>
<organism evidence="1 2">
    <name type="scientific">Glaesserella australis</name>
    <dbReference type="NCBI Taxonomy" id="2094024"/>
    <lineage>
        <taxon>Bacteria</taxon>
        <taxon>Pseudomonadati</taxon>
        <taxon>Pseudomonadota</taxon>
        <taxon>Gammaproteobacteria</taxon>
        <taxon>Pasteurellales</taxon>
        <taxon>Pasteurellaceae</taxon>
        <taxon>Glaesserella</taxon>
    </lineage>
</organism>
<dbReference type="OrthoDB" id="5453249at2"/>
<name>A0A328BUE7_9PAST</name>
<evidence type="ECO:0000313" key="1">
    <source>
        <dbReference type="EMBL" id="RAL17908.1"/>
    </source>
</evidence>
<dbReference type="Proteomes" id="UP000248689">
    <property type="component" value="Unassembled WGS sequence"/>
</dbReference>